<dbReference type="EMBL" id="JBBCAQ010000002">
    <property type="protein sequence ID" value="KAK7605177.1"/>
    <property type="molecule type" value="Genomic_DNA"/>
</dbReference>
<dbReference type="AlphaFoldDB" id="A0AAN9YBH4"/>
<keyword evidence="4" id="KW-1185">Reference proteome</keyword>
<feature type="region of interest" description="Disordered" evidence="1">
    <location>
        <begin position="614"/>
        <end position="653"/>
    </location>
</feature>
<sequence length="731" mass="78531">MVVFTKYLSICVILASSKFIGAMKFPADDCDYDKETGSDYFASGSAHSSQFLTPDGSVLTSSKGSSVSSDGVQRTFHELKNEANKFVSKSSSDGITIPAVPIIPDIPASHFSPFYKKNSFSTGEQSSFSAAQSGASGSSQYFDQQQYSQVPADSKITTIKKQEVTKNVITKSSAGSLPIPELTGEFDVEQNQGANSNANVNTLIYKPVGVSAADRSGYSSSHHQESKSIKVSSSNLNPELDTAYQPIYYRPNPLDAQRIYEQSSHGRESIKVSGSKVNVPPTYTSKTIIYPSGKNSEASTSSSLAGKFESYSQRHDANSDIPSYLVNKPNTFSTNVVDLDKVNNEGKLYKSITAFIPTKSPDISNENHYASESHNKHTEQTEIKQFAVPARPEVTKAPIYNTDNEEVESLRPEELGIYGNKHVVVSQKLVAVPNTDSRHTQFLIKVQPPTQTVGSSQIIQKETHSHSTQTVSSDSGANLGVLPVTEVRENEGAAHIGKYIRPVSLSAAQSQTSEHVEENEQKSGDSVPGPILVHGVPQPSGYYSSQSGSSSSHSFSSGSQFGESTGASQNLKYTDGVIGLDKTSLFGNADQISIPVQTYVSPVHTYVSPVRTYISPQSSSKSSSSSSYHYVSSNGQSGEQLVPNSNIFVSPEGSSLHQSHSSLLQNLGKSNIGSDTEFASSSFGVPQKKTFGFSTAYSSHSSNINGKVTENREAAVAVNDNGKIDSYHVKS</sequence>
<feature type="region of interest" description="Disordered" evidence="1">
    <location>
        <begin position="508"/>
        <end position="566"/>
    </location>
</feature>
<feature type="chain" id="PRO_5042885959" evidence="2">
    <location>
        <begin position="23"/>
        <end position="731"/>
    </location>
</feature>
<feature type="compositionally biased region" description="Low complexity" evidence="1">
    <location>
        <begin position="615"/>
        <end position="637"/>
    </location>
</feature>
<evidence type="ECO:0000256" key="2">
    <source>
        <dbReference type="SAM" id="SignalP"/>
    </source>
</evidence>
<evidence type="ECO:0000313" key="3">
    <source>
        <dbReference type="EMBL" id="KAK7605177.1"/>
    </source>
</evidence>
<feature type="region of interest" description="Disordered" evidence="1">
    <location>
        <begin position="215"/>
        <end position="234"/>
    </location>
</feature>
<organism evidence="3 4">
    <name type="scientific">Parthenolecanium corni</name>
    <dbReference type="NCBI Taxonomy" id="536013"/>
    <lineage>
        <taxon>Eukaryota</taxon>
        <taxon>Metazoa</taxon>
        <taxon>Ecdysozoa</taxon>
        <taxon>Arthropoda</taxon>
        <taxon>Hexapoda</taxon>
        <taxon>Insecta</taxon>
        <taxon>Pterygota</taxon>
        <taxon>Neoptera</taxon>
        <taxon>Paraneoptera</taxon>
        <taxon>Hemiptera</taxon>
        <taxon>Sternorrhyncha</taxon>
        <taxon>Coccoidea</taxon>
        <taxon>Coccidae</taxon>
        <taxon>Parthenolecanium</taxon>
    </lineage>
</organism>
<protein>
    <submittedName>
        <fullName evidence="3">Uncharacterized protein</fullName>
    </submittedName>
</protein>
<feature type="compositionally biased region" description="Polar residues" evidence="1">
    <location>
        <begin position="451"/>
        <end position="476"/>
    </location>
</feature>
<evidence type="ECO:0000313" key="4">
    <source>
        <dbReference type="Proteomes" id="UP001367676"/>
    </source>
</evidence>
<comment type="caution">
    <text evidence="3">The sequence shown here is derived from an EMBL/GenBank/DDBJ whole genome shotgun (WGS) entry which is preliminary data.</text>
</comment>
<name>A0AAN9YBH4_9HEMI</name>
<proteinExistence type="predicted"/>
<keyword evidence="2" id="KW-0732">Signal</keyword>
<reference evidence="3 4" key="1">
    <citation type="submission" date="2024-03" db="EMBL/GenBank/DDBJ databases">
        <title>Adaptation during the transition from Ophiocordyceps entomopathogen to insect associate is accompanied by gene loss and intensified selection.</title>
        <authorList>
            <person name="Ward C.M."/>
            <person name="Onetto C.A."/>
            <person name="Borneman A.R."/>
        </authorList>
    </citation>
    <scope>NUCLEOTIDE SEQUENCE [LARGE SCALE GENOMIC DNA]</scope>
    <source>
        <strain evidence="3">AWRI1</strain>
        <tissue evidence="3">Single Adult Female</tissue>
    </source>
</reference>
<feature type="region of interest" description="Disordered" evidence="1">
    <location>
        <begin position="451"/>
        <end position="477"/>
    </location>
</feature>
<gene>
    <name evidence="3" type="ORF">V9T40_007035</name>
</gene>
<feature type="signal peptide" evidence="2">
    <location>
        <begin position="1"/>
        <end position="22"/>
    </location>
</feature>
<feature type="compositionally biased region" description="Polar residues" evidence="1">
    <location>
        <begin position="638"/>
        <end position="648"/>
    </location>
</feature>
<feature type="compositionally biased region" description="Low complexity" evidence="1">
    <location>
        <begin position="540"/>
        <end position="564"/>
    </location>
</feature>
<dbReference type="Proteomes" id="UP001367676">
    <property type="component" value="Unassembled WGS sequence"/>
</dbReference>
<accession>A0AAN9YBH4</accession>
<feature type="compositionally biased region" description="Basic and acidic residues" evidence="1">
    <location>
        <begin position="514"/>
        <end position="523"/>
    </location>
</feature>
<evidence type="ECO:0000256" key="1">
    <source>
        <dbReference type="SAM" id="MobiDB-lite"/>
    </source>
</evidence>